<accession>A0A2T9YHK5</accession>
<dbReference type="SUPFAM" id="SSF50978">
    <property type="entry name" value="WD40 repeat-like"/>
    <property type="match status" value="1"/>
</dbReference>
<dbReference type="PROSITE" id="PS50082">
    <property type="entry name" value="WD_REPEATS_2"/>
    <property type="match status" value="3"/>
</dbReference>
<sequence length="320" mass="35907">MFKLEFVIAAKSTLIYYKIIVSKHNAHEDAIWSVISSNTSNRIITSSVDECIKIWCDSTGKLLGLIKDLDFAFVSIDLDSTETKLISTNMGHFIEIWDISTCSLINRIQAGPLNAWKAIFVNGDRNAVTGTGKGTLLLWDLNTDETNIDNNQQKSYFATLDTTKNHHINAISSDSNNTVFAANDIGCVYSFDLKTNQLISEFTSHSDIVRALCVEKDSNILYSCSDDKRIIAYDLRFKNSIMSLQAHESWVTNLSLSQDQNLLLSSSADSTVKLWDIRGKSVVQSYSKHKSEVWDVSWKNSVDSKFISVGEDAKIIIYEN</sequence>
<dbReference type="InterPro" id="IPR051510">
    <property type="entry name" value="SKI8"/>
</dbReference>
<reference evidence="4 5" key="1">
    <citation type="journal article" date="2018" name="MBio">
        <title>Comparative Genomics Reveals the Core Gene Toolbox for the Fungus-Insect Symbiosis.</title>
        <authorList>
            <person name="Wang Y."/>
            <person name="Stata M."/>
            <person name="Wang W."/>
            <person name="Stajich J.E."/>
            <person name="White M.M."/>
            <person name="Moncalvo J.M."/>
        </authorList>
    </citation>
    <scope>NUCLEOTIDE SEQUENCE [LARGE SCALE GENOMIC DNA]</scope>
    <source>
        <strain evidence="4 5">SWE-8-4</strain>
    </source>
</reference>
<evidence type="ECO:0000256" key="3">
    <source>
        <dbReference type="PROSITE-ProRule" id="PRU00221"/>
    </source>
</evidence>
<dbReference type="EMBL" id="MBFR01000185">
    <property type="protein sequence ID" value="PVU91789.1"/>
    <property type="molecule type" value="Genomic_DNA"/>
</dbReference>
<dbReference type="Gene3D" id="2.130.10.10">
    <property type="entry name" value="YVTN repeat-like/Quinoprotein amine dehydrogenase"/>
    <property type="match status" value="1"/>
</dbReference>
<evidence type="ECO:0000256" key="1">
    <source>
        <dbReference type="ARBA" id="ARBA00022574"/>
    </source>
</evidence>
<keyword evidence="2" id="KW-0677">Repeat</keyword>
<dbReference type="InterPro" id="IPR019775">
    <property type="entry name" value="WD40_repeat_CS"/>
</dbReference>
<protein>
    <submittedName>
        <fullName evidence="4">Uncharacterized protein</fullName>
    </submittedName>
</protein>
<feature type="repeat" description="WD" evidence="3">
    <location>
        <begin position="202"/>
        <end position="243"/>
    </location>
</feature>
<keyword evidence="1 3" id="KW-0853">WD repeat</keyword>
<dbReference type="InterPro" id="IPR015943">
    <property type="entry name" value="WD40/YVTN_repeat-like_dom_sf"/>
</dbReference>
<dbReference type="InterPro" id="IPR001680">
    <property type="entry name" value="WD40_rpt"/>
</dbReference>
<evidence type="ECO:0000313" key="5">
    <source>
        <dbReference type="Proteomes" id="UP000245383"/>
    </source>
</evidence>
<evidence type="ECO:0000256" key="2">
    <source>
        <dbReference type="ARBA" id="ARBA00022737"/>
    </source>
</evidence>
<proteinExistence type="predicted"/>
<dbReference type="STRING" id="133385.A0A2T9YHK5"/>
<dbReference type="OrthoDB" id="538223at2759"/>
<dbReference type="GO" id="GO:0016593">
    <property type="term" value="C:Cdc73/Paf1 complex"/>
    <property type="evidence" value="ECO:0007669"/>
    <property type="project" value="TreeGrafter"/>
</dbReference>
<dbReference type="PROSITE" id="PS00678">
    <property type="entry name" value="WD_REPEATS_1"/>
    <property type="match status" value="1"/>
</dbReference>
<dbReference type="AlphaFoldDB" id="A0A2T9YHK5"/>
<dbReference type="Pfam" id="PF00400">
    <property type="entry name" value="WD40"/>
    <property type="match status" value="4"/>
</dbReference>
<dbReference type="SMART" id="SM00320">
    <property type="entry name" value="WD40"/>
    <property type="match status" value="6"/>
</dbReference>
<dbReference type="PANTHER" id="PTHR44090:SF1">
    <property type="entry name" value="SUPERKILLER COMPLEX PROTEIN 8"/>
    <property type="match status" value="1"/>
</dbReference>
<gene>
    <name evidence="4" type="ORF">BB561_004198</name>
</gene>
<dbReference type="PANTHER" id="PTHR44090">
    <property type="entry name" value="WD REPEAT-CONTAINING PROTEIN 61"/>
    <property type="match status" value="1"/>
</dbReference>
<dbReference type="InterPro" id="IPR036322">
    <property type="entry name" value="WD40_repeat_dom_sf"/>
</dbReference>
<name>A0A2T9YHK5_9FUNG</name>
<organism evidence="4 5">
    <name type="scientific">Smittium simulii</name>
    <dbReference type="NCBI Taxonomy" id="133385"/>
    <lineage>
        <taxon>Eukaryota</taxon>
        <taxon>Fungi</taxon>
        <taxon>Fungi incertae sedis</taxon>
        <taxon>Zoopagomycota</taxon>
        <taxon>Kickxellomycotina</taxon>
        <taxon>Harpellomycetes</taxon>
        <taxon>Harpellales</taxon>
        <taxon>Legeriomycetaceae</taxon>
        <taxon>Smittium</taxon>
    </lineage>
</organism>
<keyword evidence="5" id="KW-1185">Reference proteome</keyword>
<dbReference type="Proteomes" id="UP000245383">
    <property type="component" value="Unassembled WGS sequence"/>
</dbReference>
<feature type="repeat" description="WD" evidence="3">
    <location>
        <begin position="24"/>
        <end position="55"/>
    </location>
</feature>
<feature type="repeat" description="WD" evidence="3">
    <location>
        <begin position="244"/>
        <end position="285"/>
    </location>
</feature>
<dbReference type="PROSITE" id="PS50294">
    <property type="entry name" value="WD_REPEATS_REGION"/>
    <property type="match status" value="1"/>
</dbReference>
<evidence type="ECO:0000313" key="4">
    <source>
        <dbReference type="EMBL" id="PVU91789.1"/>
    </source>
</evidence>
<dbReference type="CDD" id="cd00200">
    <property type="entry name" value="WD40"/>
    <property type="match status" value="1"/>
</dbReference>
<comment type="caution">
    <text evidence="4">The sequence shown here is derived from an EMBL/GenBank/DDBJ whole genome shotgun (WGS) entry which is preliminary data.</text>
</comment>